<dbReference type="InterPro" id="IPR038823">
    <property type="entry name" value="MED2_plant"/>
</dbReference>
<dbReference type="PANTHER" id="PTHR36407">
    <property type="entry name" value="MEDIATOR-ASSOCIATED PROTEIN 2"/>
    <property type="match status" value="1"/>
</dbReference>
<dbReference type="AlphaFoldDB" id="A0A8K0I0Z5"/>
<keyword evidence="3" id="KW-1185">Reference proteome</keyword>
<evidence type="ECO:0000313" key="3">
    <source>
        <dbReference type="Proteomes" id="UP000797356"/>
    </source>
</evidence>
<dbReference type="OrthoDB" id="1892825at2759"/>
<comment type="caution">
    <text evidence="2">The sequence shown here is derived from an EMBL/GenBank/DDBJ whole genome shotgun (WGS) entry which is preliminary data.</text>
</comment>
<reference evidence="2" key="2">
    <citation type="submission" date="2019-07" db="EMBL/GenBank/DDBJ databases">
        <authorList>
            <person name="Yang Y."/>
            <person name="Bocs S."/>
            <person name="Baudouin L."/>
        </authorList>
    </citation>
    <scope>NUCLEOTIDE SEQUENCE</scope>
    <source>
        <tissue evidence="2">Spear leaf of Hainan Tall coconut</tissue>
    </source>
</reference>
<dbReference type="EMBL" id="CM017873">
    <property type="protein sequence ID" value="KAG1331617.1"/>
    <property type="molecule type" value="Genomic_DNA"/>
</dbReference>
<sequence>MESCGSAVGGGMALAGVEKKFNATDPNLLPWMVRKTGTDSIVLSDLLYSEKYKPGPGFEEDTKDPLIDISLTDSTELWLIQWPINQLKAADFHGKELKLKLHRDGQLGSLESSSGKSYDVVSFAAQEPDATVFLPSSPESKIGSMRKSMSRSGKFESISRDTLTSVHSLGQRSVEFSQHSKKKKRHEDSAPNSDISLRSAERSSHTSGPESQITDTTLGSEESKKKKKKKIKVEE</sequence>
<evidence type="ECO:0000256" key="1">
    <source>
        <dbReference type="SAM" id="MobiDB-lite"/>
    </source>
</evidence>
<dbReference type="Proteomes" id="UP000797356">
    <property type="component" value="Chromosome 2"/>
</dbReference>
<protein>
    <submittedName>
        <fullName evidence="2">Putative mediator-associated protein 2</fullName>
    </submittedName>
</protein>
<dbReference type="PANTHER" id="PTHR36407:SF1">
    <property type="entry name" value="MEDIATOR-ASSOCIATED PROTEIN 2"/>
    <property type="match status" value="1"/>
</dbReference>
<accession>A0A8K0I0Z5</accession>
<reference evidence="2" key="1">
    <citation type="journal article" date="2017" name="Gigascience">
        <title>The genome draft of coconut (Cocos nucifera).</title>
        <authorList>
            <person name="Xiao Y."/>
            <person name="Xu P."/>
            <person name="Fan H."/>
            <person name="Baudouin L."/>
            <person name="Xia W."/>
            <person name="Bocs S."/>
            <person name="Xu J."/>
            <person name="Li Q."/>
            <person name="Guo A."/>
            <person name="Zhou L."/>
            <person name="Li J."/>
            <person name="Wu Y."/>
            <person name="Ma Z."/>
            <person name="Armero A."/>
            <person name="Issali A.E."/>
            <person name="Liu N."/>
            <person name="Peng M."/>
            <person name="Yang Y."/>
        </authorList>
    </citation>
    <scope>NUCLEOTIDE SEQUENCE</scope>
    <source>
        <tissue evidence="2">Spear leaf of Hainan Tall coconut</tissue>
    </source>
</reference>
<feature type="compositionally biased region" description="Basic residues" evidence="1">
    <location>
        <begin position="225"/>
        <end position="235"/>
    </location>
</feature>
<gene>
    <name evidence="2" type="ORF">COCNU_02G015850</name>
</gene>
<proteinExistence type="predicted"/>
<feature type="compositionally biased region" description="Polar residues" evidence="1">
    <location>
        <begin position="205"/>
        <end position="220"/>
    </location>
</feature>
<name>A0A8K0I0Z5_COCNU</name>
<feature type="region of interest" description="Disordered" evidence="1">
    <location>
        <begin position="133"/>
        <end position="235"/>
    </location>
</feature>
<organism evidence="2 3">
    <name type="scientific">Cocos nucifera</name>
    <name type="common">Coconut palm</name>
    <dbReference type="NCBI Taxonomy" id="13894"/>
    <lineage>
        <taxon>Eukaryota</taxon>
        <taxon>Viridiplantae</taxon>
        <taxon>Streptophyta</taxon>
        <taxon>Embryophyta</taxon>
        <taxon>Tracheophyta</taxon>
        <taxon>Spermatophyta</taxon>
        <taxon>Magnoliopsida</taxon>
        <taxon>Liliopsida</taxon>
        <taxon>Arecaceae</taxon>
        <taxon>Arecoideae</taxon>
        <taxon>Cocoseae</taxon>
        <taxon>Attaleinae</taxon>
        <taxon>Cocos</taxon>
    </lineage>
</organism>
<feature type="compositionally biased region" description="Polar residues" evidence="1">
    <location>
        <begin position="160"/>
        <end position="177"/>
    </location>
</feature>
<evidence type="ECO:0000313" key="2">
    <source>
        <dbReference type="EMBL" id="KAG1331617.1"/>
    </source>
</evidence>